<feature type="region of interest" description="Disordered" evidence="1">
    <location>
        <begin position="223"/>
        <end position="242"/>
    </location>
</feature>
<accession>A0A1C3KEF6</accession>
<name>A0A1C3KEF6_PLAMA</name>
<proteinExistence type="predicted"/>
<dbReference type="InterPro" id="IPR052575">
    <property type="entry name" value="SSU_processome_comp_20"/>
</dbReference>
<evidence type="ECO:0000256" key="1">
    <source>
        <dbReference type="SAM" id="MobiDB-lite"/>
    </source>
</evidence>
<feature type="non-terminal residue" evidence="3">
    <location>
        <position position="584"/>
    </location>
</feature>
<feature type="non-terminal residue" evidence="3">
    <location>
        <position position="1"/>
    </location>
</feature>
<sequence>DVKNSRVRNYVLNENTNSLFCFNAIKEKYSREFHTVKRDKKRNNGIITNFKILENLLFYDLYYNIVARKDKRYNEHLSTTYRENYKQETVIQNLLDLKSENNAKGVKRLLIIAPDLCTYTTCKIVIPLALNYVLQTSSKKETYNKFLSLNSIKLLGLCLEKVGIKIVYNLLHMLLSELKKNSFNKLYIEKSISHIARKYDFKEFQEMKFKPYLHFSKNVMNQKEKRNEAESDTVKSDNEGQNKREDIKAQYLSSNECEEERAIRPNEVSSIKEINSGVENVTYIKKKYNLHCNKFIQYILPQLKFLMFDRTLMNNKKKKKKSYINDLVVDHKNKDVVAKPDIIISFLVILNKMNYNFQKELHKIIYKLCYCLSSKTNNIRNESKKTLCYISMYLGLNYFDLIIKQMSDYLVKGYHISIFLCTVNSILEYALYEKDKFLDKNYLKINFNTLNEGNMKKKKKKCQEDIELEELFSYKNICTNIFNMIKLEIINEIDKNTEDVNKTRIKRKTMESKKTYGSNIIKLLTTIMPEKCIENNILTFLESLFSGESFENNEVEKNFIFKKKYINIISCYFNNFIKGIEENK</sequence>
<dbReference type="PANTHER" id="PTHR17695">
    <property type="entry name" value="SMALL SUBUNIT PROCESSOME COMPONENT 20 HOMOLOG"/>
    <property type="match status" value="1"/>
</dbReference>
<dbReference type="InterPro" id="IPR046523">
    <property type="entry name" value="UTP20_dom"/>
</dbReference>
<dbReference type="GO" id="GO:0032040">
    <property type="term" value="C:small-subunit processome"/>
    <property type="evidence" value="ECO:0007669"/>
    <property type="project" value="TreeGrafter"/>
</dbReference>
<feature type="domain" description="U3 small nucleolar RNA-associated protein 20" evidence="2">
    <location>
        <begin position="332"/>
        <end position="549"/>
    </location>
</feature>
<gene>
    <name evidence="3" type="primary">PmlGA01_130010400</name>
    <name evidence="3" type="ORF">PMLGA01_130010400</name>
</gene>
<protein>
    <recommendedName>
        <fullName evidence="2">U3 small nucleolar RNA-associated protein 20 domain-containing protein</fullName>
    </recommendedName>
</protein>
<dbReference type="PANTHER" id="PTHR17695:SF11">
    <property type="entry name" value="SMALL SUBUNIT PROCESSOME COMPONENT 20 HOMOLOG"/>
    <property type="match status" value="1"/>
</dbReference>
<reference evidence="3 4" key="1">
    <citation type="submission" date="2016-06" db="EMBL/GenBank/DDBJ databases">
        <authorList>
            <consortium name="Pathogen Informatics"/>
        </authorList>
    </citation>
    <scope>NUCLEOTIDE SEQUENCE [LARGE SCALE GENOMIC DNA]</scope>
    <source>
        <strain evidence="3">PmlGA01</strain>
    </source>
</reference>
<organism evidence="3 4">
    <name type="scientific">Plasmodium malariae</name>
    <dbReference type="NCBI Taxonomy" id="5858"/>
    <lineage>
        <taxon>Eukaryota</taxon>
        <taxon>Sar</taxon>
        <taxon>Alveolata</taxon>
        <taxon>Apicomplexa</taxon>
        <taxon>Aconoidasida</taxon>
        <taxon>Haemosporida</taxon>
        <taxon>Plasmodiidae</taxon>
        <taxon>Plasmodium</taxon>
        <taxon>Plasmodium (Plasmodium)</taxon>
    </lineage>
</organism>
<evidence type="ECO:0000313" key="4">
    <source>
        <dbReference type="Proteomes" id="UP000219799"/>
    </source>
</evidence>
<dbReference type="GO" id="GO:0030686">
    <property type="term" value="C:90S preribosome"/>
    <property type="evidence" value="ECO:0007669"/>
    <property type="project" value="TreeGrafter"/>
</dbReference>
<evidence type="ECO:0000313" key="3">
    <source>
        <dbReference type="EMBL" id="SBT71993.1"/>
    </source>
</evidence>
<dbReference type="EMBL" id="LT594501">
    <property type="protein sequence ID" value="SBT71993.1"/>
    <property type="molecule type" value="Genomic_DNA"/>
</dbReference>
<evidence type="ECO:0000259" key="2">
    <source>
        <dbReference type="Pfam" id="PF20416"/>
    </source>
</evidence>
<dbReference type="Proteomes" id="UP000219799">
    <property type="component" value="Chromosome 13"/>
</dbReference>
<dbReference type="AlphaFoldDB" id="A0A1C3KEF6"/>
<dbReference type="VEuPathDB" id="PlasmoDB:PmUG01_13018000"/>
<dbReference type="Pfam" id="PF20416">
    <property type="entry name" value="UTP20"/>
    <property type="match status" value="1"/>
</dbReference>